<reference evidence="3" key="1">
    <citation type="journal article" date="2015" name="Nature">
        <title>Complex archaea that bridge the gap between prokaryotes and eukaryotes.</title>
        <authorList>
            <person name="Spang A."/>
            <person name="Saw J.H."/>
            <person name="Jorgensen S.L."/>
            <person name="Zaremba-Niedzwiedzka K."/>
            <person name="Martijn J."/>
            <person name="Lind A.E."/>
            <person name="van Eijk R."/>
            <person name="Schleper C."/>
            <person name="Guy L."/>
            <person name="Ettema T.J."/>
        </authorList>
    </citation>
    <scope>NUCLEOTIDE SEQUENCE</scope>
</reference>
<dbReference type="PANTHER" id="PTHR43569">
    <property type="entry name" value="AMIDOHYDROLASE"/>
    <property type="match status" value="1"/>
</dbReference>
<comment type="similarity">
    <text evidence="1">Belongs to the metallo-dependent hydrolases superfamily.</text>
</comment>
<evidence type="ECO:0000259" key="2">
    <source>
        <dbReference type="Pfam" id="PF04909"/>
    </source>
</evidence>
<sequence>MTDKGGRYPGWQPGIELRDDWLGLVPEDIIDPDREIVDPHHHLWRHGTAENPAVYEIDALRRDTEAGHNVVQTMFIECRSYWDQDAPDHLKSIGETRTVTKMASSVPRDRAQIAGIIGQTELVLDPALLNEALDAHQEAGKGLFKGIRNSGARDPEPQHLAIPGRGVPNQYGDPDFVRGAAILGERGLTLDSWHYHHQHQEFLDLARAVPGTTLILDHFGTPLGVGRFEGKRDEIFKAWQDHMAKLAECPNVMAKLGGLCMPDNGFGYMHRDLPPSSDEIVETQGKWYAHMLDVFGPDRCMFESNFPVDRTAVSYPVIWNAFKKMSADLDTAAKEALFSGTARRVYNLPPA</sequence>
<dbReference type="EMBL" id="LAZR01001341">
    <property type="protein sequence ID" value="KKN46219.1"/>
    <property type="molecule type" value="Genomic_DNA"/>
</dbReference>
<dbReference type="SUPFAM" id="SSF51556">
    <property type="entry name" value="Metallo-dependent hydrolases"/>
    <property type="match status" value="1"/>
</dbReference>
<dbReference type="Gene3D" id="3.20.20.140">
    <property type="entry name" value="Metal-dependent hydrolases"/>
    <property type="match status" value="1"/>
</dbReference>
<evidence type="ECO:0000256" key="1">
    <source>
        <dbReference type="ARBA" id="ARBA00038310"/>
    </source>
</evidence>
<feature type="domain" description="Amidohydrolase-related" evidence="2">
    <location>
        <begin position="122"/>
        <end position="348"/>
    </location>
</feature>
<comment type="caution">
    <text evidence="3">The sequence shown here is derived from an EMBL/GenBank/DDBJ whole genome shotgun (WGS) entry which is preliminary data.</text>
</comment>
<protein>
    <recommendedName>
        <fullName evidence="2">Amidohydrolase-related domain-containing protein</fullName>
    </recommendedName>
</protein>
<dbReference type="Pfam" id="PF04909">
    <property type="entry name" value="Amidohydro_2"/>
    <property type="match status" value="1"/>
</dbReference>
<organism evidence="3">
    <name type="scientific">marine sediment metagenome</name>
    <dbReference type="NCBI Taxonomy" id="412755"/>
    <lineage>
        <taxon>unclassified sequences</taxon>
        <taxon>metagenomes</taxon>
        <taxon>ecological metagenomes</taxon>
    </lineage>
</organism>
<name>A0A0F9QUV8_9ZZZZ</name>
<gene>
    <name evidence="3" type="ORF">LCGC14_0675040</name>
</gene>
<accession>A0A0F9QUV8</accession>
<evidence type="ECO:0000313" key="3">
    <source>
        <dbReference type="EMBL" id="KKN46219.1"/>
    </source>
</evidence>
<dbReference type="InterPro" id="IPR006680">
    <property type="entry name" value="Amidohydro-rel"/>
</dbReference>
<dbReference type="AlphaFoldDB" id="A0A0F9QUV8"/>
<proteinExistence type="inferred from homology"/>
<dbReference type="InterPro" id="IPR032466">
    <property type="entry name" value="Metal_Hydrolase"/>
</dbReference>
<dbReference type="GO" id="GO:0016787">
    <property type="term" value="F:hydrolase activity"/>
    <property type="evidence" value="ECO:0007669"/>
    <property type="project" value="InterPro"/>
</dbReference>
<dbReference type="PANTHER" id="PTHR43569:SF1">
    <property type="entry name" value="BLL3371 PROTEIN"/>
    <property type="match status" value="1"/>
</dbReference>
<dbReference type="InterPro" id="IPR052350">
    <property type="entry name" value="Metallo-dep_Lactonases"/>
</dbReference>